<dbReference type="CDD" id="cd07484">
    <property type="entry name" value="Peptidases_S8_Thermitase_like"/>
    <property type="match status" value="1"/>
</dbReference>
<dbReference type="InterPro" id="IPR022398">
    <property type="entry name" value="Peptidase_S8_His-AS"/>
</dbReference>
<dbReference type="InterPro" id="IPR015500">
    <property type="entry name" value="Peptidase_S8_subtilisin-rel"/>
</dbReference>
<evidence type="ECO:0000256" key="6">
    <source>
        <dbReference type="ARBA" id="ARBA00022825"/>
    </source>
</evidence>
<dbReference type="InterPro" id="IPR000209">
    <property type="entry name" value="Peptidase_S8/S53_dom"/>
</dbReference>
<dbReference type="PANTHER" id="PTHR43399">
    <property type="entry name" value="SUBTILISIN-RELATED"/>
    <property type="match status" value="1"/>
</dbReference>
<dbReference type="SUPFAM" id="SSF52743">
    <property type="entry name" value="Subtilisin-like"/>
    <property type="match status" value="1"/>
</dbReference>
<comment type="caution">
    <text evidence="10">The sequence shown here is derived from an EMBL/GenBank/DDBJ whole genome shotgun (WGS) entry which is preliminary data.</text>
</comment>
<sequence length="694" mass="72026">MADYDDLPEGPQVVPGQVIIKLTQTAQRQMTAAVPTGPMRGMTADAPCELGVDTIDKVLKKCKARTINRLHGPIPTSTLSNAATAEVAGDLVGTMRVRYDSGDDPEQVAKDLKKAAGVTDASAEYYRFSSATPNDPDFGQLWGMQAINAPAAWDRTTGCSNVVVGVLDTGVDLNHPDLAPNLVQGRDMVDLPGATPPPGFHFEGDNVGRDSIPQDEVGHGTHVAGTIGAVGNNGTGVVGVCWSVKLMPVKVLTRIVNNTDPLDVRGTGSSADVAAGIRWAVDNGAHILNLSLGSLSSTFVERDAVAYAVSRGVLVVAAMGNHEQRNPGAPSYPAAYPNVLSVGAVNQAKQRAPFSVRGPHIDVVAPGVGIRSTDWDDTYSSKSGTSMATPHVAGLAALMKCCKSSLTADQIADIIRQTAEPLRDNPGDPVPNDSYGAGLIDAQKAINRACPRFTLPPCRPCIIPPPPCRPCIIPPPPPPCRPCLPPPPCRPCLPPPPCVACLPPPPPPPPCIACPPCGPCIRRGSAEEAASGSAQASAAGSGDAASPTFTPPPCPPCVGPCQPCLPPPPPPCQPCLPPPPPCRPCLPPPPCFPCRPCLPPPPPPPPPCFPCRPCVPPPPPPCFFASPGQSSETGAYGDPSAGYGDAGWAGDWSGYDWSGYDWSGYGDGSGYDWSAYGYADPYAGWYDDGEGGSQ</sequence>
<dbReference type="InterPro" id="IPR023828">
    <property type="entry name" value="Peptidase_S8_Ser-AS"/>
</dbReference>
<dbReference type="Proteomes" id="UP001208690">
    <property type="component" value="Unassembled WGS sequence"/>
</dbReference>
<dbReference type="PROSITE" id="PS51892">
    <property type="entry name" value="SUBTILASE"/>
    <property type="match status" value="1"/>
</dbReference>
<dbReference type="Gene3D" id="3.40.50.200">
    <property type="entry name" value="Peptidase S8/S53 domain"/>
    <property type="match status" value="1"/>
</dbReference>
<evidence type="ECO:0000259" key="9">
    <source>
        <dbReference type="Pfam" id="PF00082"/>
    </source>
</evidence>
<accession>A0ABT3BGV1</accession>
<organism evidence="10 11">
    <name type="scientific">Roseobacter sinensis</name>
    <dbReference type="NCBI Taxonomy" id="2931391"/>
    <lineage>
        <taxon>Bacteria</taxon>
        <taxon>Pseudomonadati</taxon>
        <taxon>Pseudomonadota</taxon>
        <taxon>Alphaproteobacteria</taxon>
        <taxon>Rhodobacterales</taxon>
        <taxon>Roseobacteraceae</taxon>
        <taxon>Roseobacter</taxon>
    </lineage>
</organism>
<name>A0ABT3BGV1_9RHOB</name>
<feature type="domain" description="Peptidase S8/S53" evidence="9">
    <location>
        <begin position="160"/>
        <end position="438"/>
    </location>
</feature>
<evidence type="ECO:0000256" key="7">
    <source>
        <dbReference type="PROSITE-ProRule" id="PRU01240"/>
    </source>
</evidence>
<dbReference type="PANTHER" id="PTHR43399:SF4">
    <property type="entry name" value="CELL WALL-ASSOCIATED PROTEASE"/>
    <property type="match status" value="1"/>
</dbReference>
<keyword evidence="3" id="KW-0964">Secreted</keyword>
<keyword evidence="4 7" id="KW-0645">Protease</keyword>
<feature type="active site" description="Charge relay system" evidence="7">
    <location>
        <position position="168"/>
    </location>
</feature>
<evidence type="ECO:0000313" key="11">
    <source>
        <dbReference type="Proteomes" id="UP001208690"/>
    </source>
</evidence>
<dbReference type="RefSeq" id="WP_263845127.1">
    <property type="nucleotide sequence ID" value="NZ_JALIEB010000010.1"/>
</dbReference>
<dbReference type="EMBL" id="JALIEB010000010">
    <property type="protein sequence ID" value="MCV3272809.1"/>
    <property type="molecule type" value="Genomic_DNA"/>
</dbReference>
<comment type="subcellular location">
    <subcellularLocation>
        <location evidence="1">Secreted</location>
    </subcellularLocation>
</comment>
<feature type="active site" description="Charge relay system" evidence="7">
    <location>
        <position position="219"/>
    </location>
</feature>
<dbReference type="PROSITE" id="PS00138">
    <property type="entry name" value="SUBTILASE_SER"/>
    <property type="match status" value="1"/>
</dbReference>
<dbReference type="PRINTS" id="PR00723">
    <property type="entry name" value="SUBTILISIN"/>
</dbReference>
<evidence type="ECO:0000256" key="5">
    <source>
        <dbReference type="ARBA" id="ARBA00022801"/>
    </source>
</evidence>
<dbReference type="PROSITE" id="PS00136">
    <property type="entry name" value="SUBTILASE_ASP"/>
    <property type="match status" value="1"/>
</dbReference>
<evidence type="ECO:0000256" key="4">
    <source>
        <dbReference type="ARBA" id="ARBA00022670"/>
    </source>
</evidence>
<protein>
    <submittedName>
        <fullName evidence="10">S8 family peptidase</fullName>
    </submittedName>
</protein>
<evidence type="ECO:0000256" key="3">
    <source>
        <dbReference type="ARBA" id="ARBA00022525"/>
    </source>
</evidence>
<dbReference type="PROSITE" id="PS00137">
    <property type="entry name" value="SUBTILASE_HIS"/>
    <property type="match status" value="1"/>
</dbReference>
<evidence type="ECO:0000313" key="10">
    <source>
        <dbReference type="EMBL" id="MCV3272809.1"/>
    </source>
</evidence>
<keyword evidence="5 7" id="KW-0378">Hydrolase</keyword>
<evidence type="ECO:0000256" key="1">
    <source>
        <dbReference type="ARBA" id="ARBA00004613"/>
    </source>
</evidence>
<dbReference type="Pfam" id="PF00082">
    <property type="entry name" value="Peptidase_S8"/>
    <property type="match status" value="1"/>
</dbReference>
<gene>
    <name evidence="10" type="ORF">MUB52_15350</name>
</gene>
<evidence type="ECO:0000256" key="2">
    <source>
        <dbReference type="ARBA" id="ARBA00011073"/>
    </source>
</evidence>
<dbReference type="InterPro" id="IPR034084">
    <property type="entry name" value="Thermitase-like_dom"/>
</dbReference>
<keyword evidence="11" id="KW-1185">Reference proteome</keyword>
<dbReference type="InterPro" id="IPR051048">
    <property type="entry name" value="Peptidase_S8/S53_subtilisin"/>
</dbReference>
<keyword evidence="6 7" id="KW-0720">Serine protease</keyword>
<feature type="active site" description="Charge relay system" evidence="7">
    <location>
        <position position="386"/>
    </location>
</feature>
<reference evidence="10 11" key="1">
    <citation type="submission" date="2022-04" db="EMBL/GenBank/DDBJ databases">
        <title>Roseobacter sp. WL0113 is a bacterium isolated from neritic sediment.</title>
        <authorList>
            <person name="Wang L."/>
            <person name="He W."/>
            <person name="Zhang D.-F."/>
        </authorList>
    </citation>
    <scope>NUCLEOTIDE SEQUENCE [LARGE SCALE GENOMIC DNA]</scope>
    <source>
        <strain evidence="10 11">WL0113</strain>
    </source>
</reference>
<dbReference type="InterPro" id="IPR036852">
    <property type="entry name" value="Peptidase_S8/S53_dom_sf"/>
</dbReference>
<evidence type="ECO:0000256" key="8">
    <source>
        <dbReference type="RuleBase" id="RU003355"/>
    </source>
</evidence>
<dbReference type="InterPro" id="IPR023827">
    <property type="entry name" value="Peptidase_S8_Asp-AS"/>
</dbReference>
<comment type="similarity">
    <text evidence="2 7 8">Belongs to the peptidase S8 family.</text>
</comment>
<proteinExistence type="inferred from homology"/>